<dbReference type="Pfam" id="PF20431">
    <property type="entry name" value="E_motif"/>
    <property type="match status" value="1"/>
</dbReference>
<keyword evidence="4" id="KW-1185">Reference proteome</keyword>
<evidence type="ECO:0000256" key="2">
    <source>
        <dbReference type="PROSITE-ProRule" id="PRU00708"/>
    </source>
</evidence>
<name>A0AAW0JE05_QUESU</name>
<evidence type="ECO:0000256" key="1">
    <source>
        <dbReference type="ARBA" id="ARBA00022737"/>
    </source>
</evidence>
<dbReference type="GO" id="GO:0003723">
    <property type="term" value="F:RNA binding"/>
    <property type="evidence" value="ECO:0007669"/>
    <property type="project" value="InterPro"/>
</dbReference>
<dbReference type="InterPro" id="IPR046848">
    <property type="entry name" value="E_motif"/>
</dbReference>
<accession>A0AAW0JE05</accession>
<dbReference type="NCBIfam" id="TIGR00756">
    <property type="entry name" value="PPR"/>
    <property type="match status" value="1"/>
</dbReference>
<dbReference type="PANTHER" id="PTHR47926">
    <property type="entry name" value="PENTATRICOPEPTIDE REPEAT-CONTAINING PROTEIN"/>
    <property type="match status" value="1"/>
</dbReference>
<dbReference type="EMBL" id="PKMF04000602">
    <property type="protein sequence ID" value="KAK7824456.1"/>
    <property type="molecule type" value="Genomic_DNA"/>
</dbReference>
<dbReference type="PANTHER" id="PTHR47926:SF452">
    <property type="entry name" value="PENTATRICOPEPTIDE REPEAT-CONTAINING PROTEIN"/>
    <property type="match status" value="1"/>
</dbReference>
<protein>
    <submittedName>
        <fullName evidence="3">Pentatricopeptide repeat-containing protein</fullName>
    </submittedName>
</protein>
<proteinExistence type="predicted"/>
<dbReference type="PROSITE" id="PS51375">
    <property type="entry name" value="PPR"/>
    <property type="match status" value="1"/>
</dbReference>
<dbReference type="Pfam" id="PF01535">
    <property type="entry name" value="PPR"/>
    <property type="match status" value="1"/>
</dbReference>
<evidence type="ECO:0000313" key="4">
    <source>
        <dbReference type="Proteomes" id="UP000237347"/>
    </source>
</evidence>
<dbReference type="Proteomes" id="UP000237347">
    <property type="component" value="Unassembled WGS sequence"/>
</dbReference>
<dbReference type="GO" id="GO:0009451">
    <property type="term" value="P:RNA modification"/>
    <property type="evidence" value="ECO:0007669"/>
    <property type="project" value="InterPro"/>
</dbReference>
<organism evidence="3 4">
    <name type="scientific">Quercus suber</name>
    <name type="common">Cork oak</name>
    <dbReference type="NCBI Taxonomy" id="58331"/>
    <lineage>
        <taxon>Eukaryota</taxon>
        <taxon>Viridiplantae</taxon>
        <taxon>Streptophyta</taxon>
        <taxon>Embryophyta</taxon>
        <taxon>Tracheophyta</taxon>
        <taxon>Spermatophyta</taxon>
        <taxon>Magnoliopsida</taxon>
        <taxon>eudicotyledons</taxon>
        <taxon>Gunneridae</taxon>
        <taxon>Pentapetalae</taxon>
        <taxon>rosids</taxon>
        <taxon>fabids</taxon>
        <taxon>Fagales</taxon>
        <taxon>Fagaceae</taxon>
        <taxon>Quercus</taxon>
    </lineage>
</organism>
<dbReference type="AlphaFoldDB" id="A0AAW0JE05"/>
<dbReference type="InterPro" id="IPR002885">
    <property type="entry name" value="PPR_rpt"/>
</dbReference>
<dbReference type="InterPro" id="IPR046960">
    <property type="entry name" value="PPR_At4g14850-like_plant"/>
</dbReference>
<dbReference type="FunFam" id="1.25.40.10:FF:000090">
    <property type="entry name" value="Pentatricopeptide repeat-containing protein, chloroplastic"/>
    <property type="match status" value="1"/>
</dbReference>
<sequence>MEHLISTCSHGVDHAKGLSVFREMANDYSVSPDDFTFASVLATCSGLASIRHGKQIHAYLIRTRLYQDVGVGNALVNMYAKCGFIKYAYNVFKKMFYRNIFSWNSIIAGFGNHGLGGQALVLFQKMKAMGLKPDSVTYVGLLMACNHAGLVNEGKILFNLMEETYGITPDIDHLSCLIDMLGRAGRLTEADEYIKKFPFGHDPVILGSLLSACRLHGDVVIGERLARQLLKLQPMTSSPYVLLANLYASDEMWGDVAEARKMLKGSGLWKEPGHSLIEIKGSFEKFTIGDFSHLRIDDVKDTLRTLNWAVGEVSLVI</sequence>
<dbReference type="InterPro" id="IPR011990">
    <property type="entry name" value="TPR-like_helical_dom_sf"/>
</dbReference>
<gene>
    <name evidence="3" type="primary">PCMP-E13_0</name>
    <name evidence="3" type="ORF">CFP56_034374</name>
</gene>
<dbReference type="Gene3D" id="1.25.40.10">
    <property type="entry name" value="Tetratricopeptide repeat domain"/>
    <property type="match status" value="1"/>
</dbReference>
<comment type="caution">
    <text evidence="3">The sequence shown here is derived from an EMBL/GenBank/DDBJ whole genome shotgun (WGS) entry which is preliminary data.</text>
</comment>
<evidence type="ECO:0000313" key="3">
    <source>
        <dbReference type="EMBL" id="KAK7824456.1"/>
    </source>
</evidence>
<feature type="repeat" description="PPR" evidence="2">
    <location>
        <begin position="99"/>
        <end position="133"/>
    </location>
</feature>
<reference evidence="3 4" key="1">
    <citation type="journal article" date="2018" name="Sci. Data">
        <title>The draft genome sequence of cork oak.</title>
        <authorList>
            <person name="Ramos A.M."/>
            <person name="Usie A."/>
            <person name="Barbosa P."/>
            <person name="Barros P.M."/>
            <person name="Capote T."/>
            <person name="Chaves I."/>
            <person name="Simoes F."/>
            <person name="Abreu I."/>
            <person name="Carrasquinho I."/>
            <person name="Faro C."/>
            <person name="Guimaraes J.B."/>
            <person name="Mendonca D."/>
            <person name="Nobrega F."/>
            <person name="Rodrigues L."/>
            <person name="Saibo N.J.M."/>
            <person name="Varela M.C."/>
            <person name="Egas C."/>
            <person name="Matos J."/>
            <person name="Miguel C.M."/>
            <person name="Oliveira M.M."/>
            <person name="Ricardo C.P."/>
            <person name="Goncalves S."/>
        </authorList>
    </citation>
    <scope>NUCLEOTIDE SEQUENCE [LARGE SCALE GENOMIC DNA]</scope>
    <source>
        <strain evidence="4">cv. HL8</strain>
    </source>
</reference>
<dbReference type="Pfam" id="PF13041">
    <property type="entry name" value="PPR_2"/>
    <property type="match status" value="1"/>
</dbReference>
<keyword evidence="1" id="KW-0677">Repeat</keyword>